<sequence length="263" mass="27329">MNTTEHHNPARSGVSAQVWDRPFYKGHKSWCDDFVMELRLMDVPGDVIGDRLAEVEAHCAESGETPDEAFGEPVAYAKTVGAESPKESAGGLWATAALSVGQVLALLVGTRAAGAWAAGESVAYNAVQVLCLALAAAVLVLLPVALRFLLQRPLLTGLPYFASFMALALGAVLAGELDLPALITAPAALVTVGLFVVTVVLGWVSYRDLSSSQDPVTSPLSAFGTATSAEGKAAGGSRGVALLMAVVFPVFYVLLSVVSWLTA</sequence>
<evidence type="ECO:0000313" key="2">
    <source>
        <dbReference type="EMBL" id="NKE09357.1"/>
    </source>
</evidence>
<evidence type="ECO:0000313" key="3">
    <source>
        <dbReference type="Proteomes" id="UP000521379"/>
    </source>
</evidence>
<accession>A0A846TVU9</accession>
<reference evidence="2 3" key="1">
    <citation type="submission" date="2020-02" db="EMBL/GenBank/DDBJ databases">
        <authorList>
            <person name="Sun Q."/>
        </authorList>
    </citation>
    <scope>NUCLEOTIDE SEQUENCE [LARGE SCALE GENOMIC DNA]</scope>
    <source>
        <strain evidence="2 3">YIM 13062</strain>
    </source>
</reference>
<dbReference type="EMBL" id="JAAVUN010000007">
    <property type="protein sequence ID" value="NKE09357.1"/>
    <property type="molecule type" value="Genomic_DNA"/>
</dbReference>
<keyword evidence="1" id="KW-1133">Transmembrane helix</keyword>
<feature type="transmembrane region" description="Helical" evidence="1">
    <location>
        <begin position="92"/>
        <end position="114"/>
    </location>
</feature>
<proteinExistence type="predicted"/>
<dbReference type="RefSeq" id="WP_119932650.1">
    <property type="nucleotide sequence ID" value="NZ_JAAVUN010000007.1"/>
</dbReference>
<feature type="transmembrane region" description="Helical" evidence="1">
    <location>
        <begin position="240"/>
        <end position="261"/>
    </location>
</feature>
<keyword evidence="1" id="KW-0472">Membrane</keyword>
<feature type="transmembrane region" description="Helical" evidence="1">
    <location>
        <begin position="181"/>
        <end position="204"/>
    </location>
</feature>
<keyword evidence="1" id="KW-0812">Transmembrane</keyword>
<gene>
    <name evidence="2" type="ORF">GTW58_05255</name>
</gene>
<feature type="transmembrane region" description="Helical" evidence="1">
    <location>
        <begin position="126"/>
        <end position="150"/>
    </location>
</feature>
<keyword evidence="3" id="KW-1185">Reference proteome</keyword>
<organism evidence="2 3">
    <name type="scientific">Kocuria subflava</name>
    <dbReference type="NCBI Taxonomy" id="1736139"/>
    <lineage>
        <taxon>Bacteria</taxon>
        <taxon>Bacillati</taxon>
        <taxon>Actinomycetota</taxon>
        <taxon>Actinomycetes</taxon>
        <taxon>Micrococcales</taxon>
        <taxon>Micrococcaceae</taxon>
        <taxon>Kocuria</taxon>
    </lineage>
</organism>
<feature type="transmembrane region" description="Helical" evidence="1">
    <location>
        <begin position="157"/>
        <end position="175"/>
    </location>
</feature>
<name>A0A846TVU9_9MICC</name>
<protein>
    <submittedName>
        <fullName evidence="2">Uncharacterized protein</fullName>
    </submittedName>
</protein>
<dbReference type="AlphaFoldDB" id="A0A846TVU9"/>
<dbReference type="Proteomes" id="UP000521379">
    <property type="component" value="Unassembled WGS sequence"/>
</dbReference>
<evidence type="ECO:0000256" key="1">
    <source>
        <dbReference type="SAM" id="Phobius"/>
    </source>
</evidence>
<comment type="caution">
    <text evidence="2">The sequence shown here is derived from an EMBL/GenBank/DDBJ whole genome shotgun (WGS) entry which is preliminary data.</text>
</comment>